<organism evidence="2 3">
    <name type="scientific">Vreelandella olivaria</name>
    <dbReference type="NCBI Taxonomy" id="390919"/>
    <lineage>
        <taxon>Bacteria</taxon>
        <taxon>Pseudomonadati</taxon>
        <taxon>Pseudomonadota</taxon>
        <taxon>Gammaproteobacteria</taxon>
        <taxon>Oceanospirillales</taxon>
        <taxon>Halomonadaceae</taxon>
        <taxon>Vreelandella</taxon>
    </lineage>
</organism>
<dbReference type="Proteomes" id="UP000289555">
    <property type="component" value="Chromosome"/>
</dbReference>
<dbReference type="PANTHER" id="PTHR44119:SF4">
    <property type="entry name" value="AEROBIC COBALTOCHELATASE SUBUNIT COBN"/>
    <property type="match status" value="1"/>
</dbReference>
<dbReference type="PANTHER" id="PTHR44119">
    <property type="entry name" value="MAGNESIUM-CHELATASE SUBUNIT CHLH, CHLOROPLASTIC"/>
    <property type="match status" value="1"/>
</dbReference>
<gene>
    <name evidence="2" type="ORF">HORIV_40620</name>
</gene>
<sequence length="208" mass="23126">MRLANWMNLIKPAAYDLYEDRVLEKAQLVIVSLLGGKAYWPYGHERLLAWAAAKPGRQLILVPGCDAPDDALLEDSTIAFDDAYRVWRFLREGGTDNAEQLLRFIASELMASECIDRDLGDWQEPKVVPPAVIYAPQDQQASSLSEWRDRQVPGRPVCLLLFYRSHLQGANTAVPDGMIAALKDQGLEPLAVAVASLKEGRALILLII</sequence>
<evidence type="ECO:0000313" key="3">
    <source>
        <dbReference type="Proteomes" id="UP000289555"/>
    </source>
</evidence>
<feature type="domain" description="CobN/magnesium chelatase" evidence="1">
    <location>
        <begin position="87"/>
        <end position="199"/>
    </location>
</feature>
<name>A0ABN5WXG5_9GAMM</name>
<dbReference type="InterPro" id="IPR003672">
    <property type="entry name" value="CobN/Mg_chltase"/>
</dbReference>
<evidence type="ECO:0000313" key="2">
    <source>
        <dbReference type="EMBL" id="BBI51641.1"/>
    </source>
</evidence>
<proteinExistence type="predicted"/>
<keyword evidence="3" id="KW-1185">Reference proteome</keyword>
<evidence type="ECO:0000259" key="1">
    <source>
        <dbReference type="Pfam" id="PF02514"/>
    </source>
</evidence>
<protein>
    <recommendedName>
        <fullName evidence="1">CobN/magnesium chelatase domain-containing protein</fullName>
    </recommendedName>
</protein>
<dbReference type="EMBL" id="AP019416">
    <property type="protein sequence ID" value="BBI51641.1"/>
    <property type="molecule type" value="Genomic_DNA"/>
</dbReference>
<accession>A0ABN5WXG5</accession>
<dbReference type="Pfam" id="PF02514">
    <property type="entry name" value="CobN-Mg_chel"/>
    <property type="match status" value="1"/>
</dbReference>
<reference evidence="3" key="1">
    <citation type="journal article" date="2019" name="Microbiol. Resour. Announc.">
        <title>Complete Genome Sequence of Halomonas olivaria, a Moderately Halophilic Bacterium Isolated from Olive Processing Effluents, Obtained by Nanopore Sequencing.</title>
        <authorList>
            <person name="Nagata S."/>
            <person name="Ii K.M."/>
            <person name="Tsukimi T."/>
            <person name="Miura M.C."/>
            <person name="Galipon J."/>
            <person name="Arakawa K."/>
        </authorList>
    </citation>
    <scope>NUCLEOTIDE SEQUENCE [LARGE SCALE GENOMIC DNA]</scope>
    <source>
        <strain evidence="3">TYRC17</strain>
    </source>
</reference>